<feature type="transmembrane region" description="Helical" evidence="1">
    <location>
        <begin position="40"/>
        <end position="61"/>
    </location>
</feature>
<feature type="transmembrane region" description="Helical" evidence="1">
    <location>
        <begin position="261"/>
        <end position="281"/>
    </location>
</feature>
<feature type="transmembrane region" description="Helical" evidence="1">
    <location>
        <begin position="356"/>
        <end position="381"/>
    </location>
</feature>
<dbReference type="AlphaFoldDB" id="E0UL75"/>
<dbReference type="HOGENOM" id="CLU_027408_6_3_3"/>
<dbReference type="GO" id="GO:0015293">
    <property type="term" value="F:symporter activity"/>
    <property type="evidence" value="ECO:0007669"/>
    <property type="project" value="InterPro"/>
</dbReference>
<feature type="transmembrane region" description="Helical" evidence="1">
    <location>
        <begin position="82"/>
        <end position="103"/>
    </location>
</feature>
<dbReference type="InterPro" id="IPR036259">
    <property type="entry name" value="MFS_trans_sf"/>
</dbReference>
<name>E0UL75_GLOV7</name>
<feature type="transmembrane region" description="Helical" evidence="1">
    <location>
        <begin position="7"/>
        <end position="28"/>
    </location>
</feature>
<keyword evidence="1" id="KW-1133">Transmembrane helix</keyword>
<feature type="transmembrane region" description="Helical" evidence="1">
    <location>
        <begin position="317"/>
        <end position="335"/>
    </location>
</feature>
<keyword evidence="1" id="KW-0812">Transmembrane</keyword>
<dbReference type="KEGG" id="cyj:Cyan7822_5851"/>
<feature type="transmembrane region" description="Helical" evidence="1">
    <location>
        <begin position="293"/>
        <end position="311"/>
    </location>
</feature>
<evidence type="ECO:0000313" key="2">
    <source>
        <dbReference type="EMBL" id="ADN17705.1"/>
    </source>
</evidence>
<dbReference type="PANTHER" id="PTHR11328">
    <property type="entry name" value="MAJOR FACILITATOR SUPERFAMILY DOMAIN-CONTAINING PROTEIN"/>
    <property type="match status" value="1"/>
</dbReference>
<dbReference type="PANTHER" id="PTHR11328:SF24">
    <property type="entry name" value="MAJOR FACILITATOR SUPERFAMILY (MFS) PROFILE DOMAIN-CONTAINING PROTEIN"/>
    <property type="match status" value="1"/>
</dbReference>
<feature type="transmembrane region" description="Helical" evidence="1">
    <location>
        <begin position="225"/>
        <end position="249"/>
    </location>
</feature>
<evidence type="ECO:0000256" key="1">
    <source>
        <dbReference type="SAM" id="Phobius"/>
    </source>
</evidence>
<feature type="transmembrane region" description="Helical" evidence="1">
    <location>
        <begin position="177"/>
        <end position="197"/>
    </location>
</feature>
<dbReference type="SUPFAM" id="SSF103473">
    <property type="entry name" value="MFS general substrate transporter"/>
    <property type="match status" value="1"/>
</dbReference>
<keyword evidence="2" id="KW-0614">Plasmid</keyword>
<feature type="transmembrane region" description="Helical" evidence="1">
    <location>
        <begin position="109"/>
        <end position="133"/>
    </location>
</feature>
<dbReference type="EMBL" id="CP002199">
    <property type="protein sequence ID" value="ADN17705.1"/>
    <property type="molecule type" value="Genomic_DNA"/>
</dbReference>
<dbReference type="InterPro" id="IPR039672">
    <property type="entry name" value="MFS_2"/>
</dbReference>
<keyword evidence="3" id="KW-1185">Reference proteome</keyword>
<dbReference type="GO" id="GO:0008643">
    <property type="term" value="P:carbohydrate transport"/>
    <property type="evidence" value="ECO:0007669"/>
    <property type="project" value="InterPro"/>
</dbReference>
<sequence length="418" mass="46888">MKWIIYISGFFGLFLFNNVLLTMLFYRYDPGISNSNNFPLIVPSLLVGIALFISRSSAAILQPFIGYSSDRFKSRWGCRRPFLAISIFPLTFSFILLFLPPKFSEIGNFFYLLILLFLFFCSLALYQIPYLAWLPTIAPTDKQRIFVATLLGVSSLLGTAVAGIGSPWLTYHYNFEVMAFCLGSLGLITLLIPLINLENETEPIEKRYSFRQSFQLGWKNLPFRIYLGGIGSAWITASILSVCPTYIAVALLQKQIDFGGIINGIFLLSALLGTALITLIVRRWGKAKTFQISMFWSAGILLILGLFSLWFKVPQLIWLMLLMLNGLGLASIFILPNAMLPDIIDNNKKFKKNLQAVYFGIRGLLIEISVGFGLFLAGILLMLGNTKAQPQGILFSLIIAACFAFVSAGFFSFYRIQK</sequence>
<dbReference type="Proteomes" id="UP000008206">
    <property type="component" value="Plasmid Cy782201"/>
</dbReference>
<dbReference type="Pfam" id="PF13347">
    <property type="entry name" value="MFS_2"/>
    <property type="match status" value="1"/>
</dbReference>
<geneLocation type="plasmid" evidence="2 3">
    <name>Cy782201</name>
</geneLocation>
<evidence type="ECO:0000313" key="3">
    <source>
        <dbReference type="Proteomes" id="UP000008206"/>
    </source>
</evidence>
<feature type="transmembrane region" description="Helical" evidence="1">
    <location>
        <begin position="393"/>
        <end position="414"/>
    </location>
</feature>
<gene>
    <name evidence="2" type="ordered locus">Cyan7822_5851</name>
</gene>
<reference evidence="3" key="1">
    <citation type="journal article" date="2011" name="MBio">
        <title>Novel metabolic attributes of the genus Cyanothece, comprising a group of unicellular nitrogen-fixing Cyanobacteria.</title>
        <authorList>
            <person name="Bandyopadhyay A."/>
            <person name="Elvitigala T."/>
            <person name="Welsh E."/>
            <person name="Stockel J."/>
            <person name="Liberton M."/>
            <person name="Min H."/>
            <person name="Sherman L.A."/>
            <person name="Pakrasi H.B."/>
        </authorList>
    </citation>
    <scope>NUCLEOTIDE SEQUENCE [LARGE SCALE GENOMIC DNA]</scope>
    <source>
        <strain evidence="3">PCC 7822</strain>
        <plasmid evidence="3">Cy782201</plasmid>
    </source>
</reference>
<dbReference type="RefSeq" id="WP_013334455.1">
    <property type="nucleotide sequence ID" value="NC_014533.1"/>
</dbReference>
<organism evidence="2 3">
    <name type="scientific">Gloeothece verrucosa (strain PCC 7822)</name>
    <name type="common">Cyanothece sp. (strain PCC 7822)</name>
    <dbReference type="NCBI Taxonomy" id="497965"/>
    <lineage>
        <taxon>Bacteria</taxon>
        <taxon>Bacillati</taxon>
        <taxon>Cyanobacteriota</taxon>
        <taxon>Cyanophyceae</taxon>
        <taxon>Oscillatoriophycideae</taxon>
        <taxon>Chroococcales</taxon>
        <taxon>Aphanothecaceae</taxon>
        <taxon>Gloeothece</taxon>
        <taxon>Gloeothece verrucosa</taxon>
    </lineage>
</organism>
<proteinExistence type="predicted"/>
<protein>
    <submittedName>
        <fullName evidence="2">Major facilitator superfamily MFS_1</fullName>
    </submittedName>
</protein>
<accession>E0UL75</accession>
<dbReference type="OrthoDB" id="7584869at2"/>
<dbReference type="GO" id="GO:0005886">
    <property type="term" value="C:plasma membrane"/>
    <property type="evidence" value="ECO:0007669"/>
    <property type="project" value="TreeGrafter"/>
</dbReference>
<dbReference type="Gene3D" id="1.20.1250.20">
    <property type="entry name" value="MFS general substrate transporter like domains"/>
    <property type="match status" value="1"/>
</dbReference>
<feature type="transmembrane region" description="Helical" evidence="1">
    <location>
        <begin position="145"/>
        <end position="165"/>
    </location>
</feature>
<keyword evidence="1" id="KW-0472">Membrane</keyword>